<keyword evidence="6" id="KW-1185">Reference proteome</keyword>
<protein>
    <submittedName>
        <fullName evidence="5">D-allose-binding periplasmic protein</fullName>
    </submittedName>
</protein>
<name>A0A5C6C2V0_9BACT</name>
<proteinExistence type="inferred from homology"/>
<evidence type="ECO:0000259" key="4">
    <source>
        <dbReference type="Pfam" id="PF13407"/>
    </source>
</evidence>
<dbReference type="InterPro" id="IPR025997">
    <property type="entry name" value="SBP_2_dom"/>
</dbReference>
<dbReference type="EMBL" id="SJPU01000001">
    <property type="protein sequence ID" value="TWU18448.1"/>
    <property type="molecule type" value="Genomic_DNA"/>
</dbReference>
<dbReference type="AlphaFoldDB" id="A0A5C6C2V0"/>
<feature type="domain" description="Periplasmic binding protein" evidence="4">
    <location>
        <begin position="118"/>
        <end position="378"/>
    </location>
</feature>
<dbReference type="Gene3D" id="3.40.50.2300">
    <property type="match status" value="2"/>
</dbReference>
<comment type="caution">
    <text evidence="5">The sequence shown here is derived from an EMBL/GenBank/DDBJ whole genome shotgun (WGS) entry which is preliminary data.</text>
</comment>
<sequence>MIVFCRERLAETTRLRRWGKLSRDAFRGSSQVWKSFSNLRSLVHSTGVPPAQNTVNYAPKKFIFSFKSTHWTGNIELMHLLVSRGIFAVVLLTLLCGCRPPRDAGDHGSATTKSELHFAVIPKGESHIFWQSVRSGAQQAGEDLGVRVTFKGPSKESDRSEQISVFQSFLNSGVDGICLAPLDADALVRPVEEAGRAGVPVVIFDSGLNTDSGDFVSYVATDNFRGGQMAADAMASSLGADGGKVICLRYHQGSESTHQREEGFLDGIAKYPQIEVISSDQYGGTTTESAVDKSQSLLNRFGTDVDGVFTTCEPNAEGMLRAIRDRDLAGKVKLIAFDSSDSLREALAAGDVSAIVLQDPVRMGYLAIETLAAAIRGESVESFVDTGLFVATPDNLTDETIARLLNPSRE</sequence>
<dbReference type="Pfam" id="PF13407">
    <property type="entry name" value="Peripla_BP_4"/>
    <property type="match status" value="1"/>
</dbReference>
<comment type="similarity">
    <text evidence="2">Belongs to the bacterial solute-binding protein 2 family.</text>
</comment>
<accession>A0A5C6C2V0</accession>
<evidence type="ECO:0000313" key="6">
    <source>
        <dbReference type="Proteomes" id="UP000319908"/>
    </source>
</evidence>
<dbReference type="GO" id="GO:0030246">
    <property type="term" value="F:carbohydrate binding"/>
    <property type="evidence" value="ECO:0007669"/>
    <property type="project" value="UniProtKB-ARBA"/>
</dbReference>
<dbReference type="CDD" id="cd20004">
    <property type="entry name" value="PBP1_ABC_sugar_binding-like"/>
    <property type="match status" value="1"/>
</dbReference>
<dbReference type="PANTHER" id="PTHR46847:SF1">
    <property type="entry name" value="D-ALLOSE-BINDING PERIPLASMIC PROTEIN-RELATED"/>
    <property type="match status" value="1"/>
</dbReference>
<dbReference type="SUPFAM" id="SSF53822">
    <property type="entry name" value="Periplasmic binding protein-like I"/>
    <property type="match status" value="1"/>
</dbReference>
<keyword evidence="3" id="KW-0732">Signal</keyword>
<comment type="subcellular location">
    <subcellularLocation>
        <location evidence="1">Cell envelope</location>
    </subcellularLocation>
</comment>
<evidence type="ECO:0000313" key="5">
    <source>
        <dbReference type="EMBL" id="TWU18448.1"/>
    </source>
</evidence>
<dbReference type="Proteomes" id="UP000319908">
    <property type="component" value="Unassembled WGS sequence"/>
</dbReference>
<dbReference type="PANTHER" id="PTHR46847">
    <property type="entry name" value="D-ALLOSE-BINDING PERIPLASMIC PROTEIN-RELATED"/>
    <property type="match status" value="1"/>
</dbReference>
<evidence type="ECO:0000256" key="2">
    <source>
        <dbReference type="ARBA" id="ARBA00007639"/>
    </source>
</evidence>
<evidence type="ECO:0000256" key="1">
    <source>
        <dbReference type="ARBA" id="ARBA00004196"/>
    </source>
</evidence>
<evidence type="ECO:0000256" key="3">
    <source>
        <dbReference type="ARBA" id="ARBA00022729"/>
    </source>
</evidence>
<reference evidence="5 6" key="1">
    <citation type="journal article" date="2020" name="Antonie Van Leeuwenhoek">
        <title>Rhodopirellula heiligendammensis sp. nov., Rhodopirellula pilleata sp. nov., and Rhodopirellula solitaria sp. nov. isolated from natural or artificial marine surfaces in Northern Germany and California, USA, and emended description of the genus Rhodopirellula.</title>
        <authorList>
            <person name="Kallscheuer N."/>
            <person name="Wiegand S."/>
            <person name="Jogler M."/>
            <person name="Boedeker C."/>
            <person name="Peeters S.H."/>
            <person name="Rast P."/>
            <person name="Heuer A."/>
            <person name="Jetten M.S.M."/>
            <person name="Rohde M."/>
            <person name="Jogler C."/>
        </authorList>
    </citation>
    <scope>NUCLEOTIDE SEQUENCE [LARGE SCALE GENOMIC DNA]</scope>
    <source>
        <strain evidence="5 6">Poly21</strain>
    </source>
</reference>
<gene>
    <name evidence="5" type="primary">alsB</name>
    <name evidence="5" type="ORF">Poly21_06110</name>
</gene>
<dbReference type="InterPro" id="IPR028082">
    <property type="entry name" value="Peripla_BP_I"/>
</dbReference>
<organism evidence="5 6">
    <name type="scientific">Allorhodopirellula heiligendammensis</name>
    <dbReference type="NCBI Taxonomy" id="2714739"/>
    <lineage>
        <taxon>Bacteria</taxon>
        <taxon>Pseudomonadati</taxon>
        <taxon>Planctomycetota</taxon>
        <taxon>Planctomycetia</taxon>
        <taxon>Pirellulales</taxon>
        <taxon>Pirellulaceae</taxon>
        <taxon>Allorhodopirellula</taxon>
    </lineage>
</organism>
<dbReference type="GO" id="GO:0030313">
    <property type="term" value="C:cell envelope"/>
    <property type="evidence" value="ECO:0007669"/>
    <property type="project" value="UniProtKB-SubCell"/>
</dbReference>